<accession>A0A917WHE8</accession>
<dbReference type="RefSeq" id="WP_188942137.1">
    <property type="nucleotide sequence ID" value="NZ_BMNA01000004.1"/>
</dbReference>
<protein>
    <recommendedName>
        <fullName evidence="1">BPL/LPL catalytic domain-containing protein</fullName>
    </recommendedName>
</protein>
<comment type="caution">
    <text evidence="2">The sequence shown here is derived from an EMBL/GenBank/DDBJ whole genome shotgun (WGS) entry which is preliminary data.</text>
</comment>
<organism evidence="2 3">
    <name type="scientific">Nakamurella endophytica</name>
    <dbReference type="NCBI Taxonomy" id="1748367"/>
    <lineage>
        <taxon>Bacteria</taxon>
        <taxon>Bacillati</taxon>
        <taxon>Actinomycetota</taxon>
        <taxon>Actinomycetes</taxon>
        <taxon>Nakamurellales</taxon>
        <taxon>Nakamurellaceae</taxon>
        <taxon>Nakamurella</taxon>
    </lineage>
</organism>
<sequence>MTTPAPTVPSAPPVLSVPDAVRTLVGAHRRLAVATGPAGADAAAHAGLGPALLRWVADARDGAWLRLYSPPPTAAFSALDLLSPHRDASLAAARQAGWTPVRRAPGGRMAAYHRGALCLDLVVADRPGDPDPWQRLAALGHLLVAVLRSAGVDARLGAVPDEYCPGRYSVNAGGTTKLAGTAARRTSAATLVSGVLVVQDPAPVREVVTAVYRRLDMPLDPSTVGAVADHRPGLDVAEVRRLLVDAVASGVTVTEAALPALTPAAVDPGPGAPPAPTGTG</sequence>
<gene>
    <name evidence="2" type="ORF">GCM10011594_26760</name>
</gene>
<reference evidence="2" key="1">
    <citation type="journal article" date="2014" name="Int. J. Syst. Evol. Microbiol.">
        <title>Complete genome sequence of Corynebacterium casei LMG S-19264T (=DSM 44701T), isolated from a smear-ripened cheese.</title>
        <authorList>
            <consortium name="US DOE Joint Genome Institute (JGI-PGF)"/>
            <person name="Walter F."/>
            <person name="Albersmeier A."/>
            <person name="Kalinowski J."/>
            <person name="Ruckert C."/>
        </authorList>
    </citation>
    <scope>NUCLEOTIDE SEQUENCE</scope>
    <source>
        <strain evidence="2">CGMCC 4.7308</strain>
    </source>
</reference>
<evidence type="ECO:0000313" key="3">
    <source>
        <dbReference type="Proteomes" id="UP000655208"/>
    </source>
</evidence>
<dbReference type="InterPro" id="IPR045864">
    <property type="entry name" value="aa-tRNA-synth_II/BPL/LPL"/>
</dbReference>
<dbReference type="SUPFAM" id="SSF55681">
    <property type="entry name" value="Class II aaRS and biotin synthetases"/>
    <property type="match status" value="1"/>
</dbReference>
<dbReference type="EMBL" id="BMNA01000004">
    <property type="protein sequence ID" value="GGM05172.1"/>
    <property type="molecule type" value="Genomic_DNA"/>
</dbReference>
<dbReference type="Proteomes" id="UP000655208">
    <property type="component" value="Unassembled WGS sequence"/>
</dbReference>
<dbReference type="AlphaFoldDB" id="A0A917WHE8"/>
<reference evidence="2" key="2">
    <citation type="submission" date="2020-09" db="EMBL/GenBank/DDBJ databases">
        <authorList>
            <person name="Sun Q."/>
            <person name="Zhou Y."/>
        </authorList>
    </citation>
    <scope>NUCLEOTIDE SEQUENCE</scope>
    <source>
        <strain evidence="2">CGMCC 4.7308</strain>
    </source>
</reference>
<name>A0A917WHE8_9ACTN</name>
<dbReference type="PROSITE" id="PS51733">
    <property type="entry name" value="BPL_LPL_CATALYTIC"/>
    <property type="match status" value="1"/>
</dbReference>
<evidence type="ECO:0000313" key="2">
    <source>
        <dbReference type="EMBL" id="GGM05172.1"/>
    </source>
</evidence>
<dbReference type="Gene3D" id="3.30.930.10">
    <property type="entry name" value="Bira Bifunctional Protein, Domain 2"/>
    <property type="match status" value="1"/>
</dbReference>
<feature type="domain" description="BPL/LPL catalytic" evidence="1">
    <location>
        <begin position="59"/>
        <end position="255"/>
    </location>
</feature>
<dbReference type="Pfam" id="PF21948">
    <property type="entry name" value="LplA-B_cat"/>
    <property type="match status" value="1"/>
</dbReference>
<dbReference type="InterPro" id="IPR004143">
    <property type="entry name" value="BPL_LPL_catalytic"/>
</dbReference>
<keyword evidence="3" id="KW-1185">Reference proteome</keyword>
<proteinExistence type="predicted"/>
<evidence type="ECO:0000259" key="1">
    <source>
        <dbReference type="PROSITE" id="PS51733"/>
    </source>
</evidence>